<gene>
    <name evidence="1" type="ORF">K504DRAFT_365125</name>
</gene>
<evidence type="ECO:0000313" key="1">
    <source>
        <dbReference type="EMBL" id="KAF2711836.1"/>
    </source>
</evidence>
<protein>
    <submittedName>
        <fullName evidence="1">Uncharacterized protein</fullName>
    </submittedName>
</protein>
<name>A0A6G1KG07_9PLEO</name>
<dbReference type="EMBL" id="MU005767">
    <property type="protein sequence ID" value="KAF2711836.1"/>
    <property type="molecule type" value="Genomic_DNA"/>
</dbReference>
<accession>A0A6G1KG07</accession>
<feature type="non-terminal residue" evidence="1">
    <location>
        <position position="1"/>
    </location>
</feature>
<sequence length="119" mass="13223">FPTLVFAGGAAIFANQLCHTGMLLLLQNKPKFVGEINSNSPFMSTLWHSHRGCGIAINNDRRECWDPSLLASLLVAARMATHQSQHITILSTLERVQALTGWNISPQLNDLRAEWQLAE</sequence>
<dbReference type="AlphaFoldDB" id="A0A6G1KG07"/>
<dbReference type="OrthoDB" id="4475584at2759"/>
<reference evidence="1" key="1">
    <citation type="journal article" date="2020" name="Stud. Mycol.">
        <title>101 Dothideomycetes genomes: a test case for predicting lifestyles and emergence of pathogens.</title>
        <authorList>
            <person name="Haridas S."/>
            <person name="Albert R."/>
            <person name="Binder M."/>
            <person name="Bloem J."/>
            <person name="Labutti K."/>
            <person name="Salamov A."/>
            <person name="Andreopoulos B."/>
            <person name="Baker S."/>
            <person name="Barry K."/>
            <person name="Bills G."/>
            <person name="Bluhm B."/>
            <person name="Cannon C."/>
            <person name="Castanera R."/>
            <person name="Culley D."/>
            <person name="Daum C."/>
            <person name="Ezra D."/>
            <person name="Gonzalez J."/>
            <person name="Henrissat B."/>
            <person name="Kuo A."/>
            <person name="Liang C."/>
            <person name="Lipzen A."/>
            <person name="Lutzoni F."/>
            <person name="Magnuson J."/>
            <person name="Mondo S."/>
            <person name="Nolan M."/>
            <person name="Ohm R."/>
            <person name="Pangilinan J."/>
            <person name="Park H.-J."/>
            <person name="Ramirez L."/>
            <person name="Alfaro M."/>
            <person name="Sun H."/>
            <person name="Tritt A."/>
            <person name="Yoshinaga Y."/>
            <person name="Zwiers L.-H."/>
            <person name="Turgeon B."/>
            <person name="Goodwin S."/>
            <person name="Spatafora J."/>
            <person name="Crous P."/>
            <person name="Grigoriev I."/>
        </authorList>
    </citation>
    <scope>NUCLEOTIDE SEQUENCE</scope>
    <source>
        <strain evidence="1">CBS 279.74</strain>
    </source>
</reference>
<proteinExistence type="predicted"/>
<dbReference type="Proteomes" id="UP000799428">
    <property type="component" value="Unassembled WGS sequence"/>
</dbReference>
<feature type="non-terminal residue" evidence="1">
    <location>
        <position position="119"/>
    </location>
</feature>
<keyword evidence="2" id="KW-1185">Reference proteome</keyword>
<organism evidence="1 2">
    <name type="scientific">Pleomassaria siparia CBS 279.74</name>
    <dbReference type="NCBI Taxonomy" id="1314801"/>
    <lineage>
        <taxon>Eukaryota</taxon>
        <taxon>Fungi</taxon>
        <taxon>Dikarya</taxon>
        <taxon>Ascomycota</taxon>
        <taxon>Pezizomycotina</taxon>
        <taxon>Dothideomycetes</taxon>
        <taxon>Pleosporomycetidae</taxon>
        <taxon>Pleosporales</taxon>
        <taxon>Pleomassariaceae</taxon>
        <taxon>Pleomassaria</taxon>
    </lineage>
</organism>
<evidence type="ECO:0000313" key="2">
    <source>
        <dbReference type="Proteomes" id="UP000799428"/>
    </source>
</evidence>